<evidence type="ECO:0000313" key="2">
    <source>
        <dbReference type="EMBL" id="CAB3397798.1"/>
    </source>
</evidence>
<keyword evidence="3" id="KW-1185">Reference proteome</keyword>
<sequence>MKRKNLERSPGLREDTYGKYHSQHAASSVPESVRRILPAETVSRARSPPARILDPVPRRKSPLDSSKHSKRVHSTRSPSPQEKRRRYEMTPKIRDGVVFEGENYHEFLSFWVSLFHERCKKSHDRDLIGVKKLMQNISNATDEEKWMLVLPNNFRESDRYRMIHCDTTIHGLPSSIFCGSGYGLTACSAKASAAKDLIDKSNPVDSSAINEIELHFEDEDEFEEEISSRRIRENIGRDNHVRIIVEEQTRYGLENEEQMRQRMILEQQHLAVLEMERADEELNNVVALLETKVLYFRSRGIDSIVEKIFNSSTFMTIASLADIAHIMSIGDKKQLVADIKNLIEWASVEENTRSQQPSTSSHHSFSMSGEDNLKNSKDRVIVGELVLRPLNRTEIRQLMIGNKVIAKDLKTGNTIRMRKELWRTVPRTNYLELHSLSDTRKLEILKRVSLIMEHVAEVFKSKVRANIVILKSDQSACLLTRLEHIPSLVIGGHAKMPRNFQDAPPIAKIFESWRMQFFPCLKRMIPPPIYNRMSNGIDDDTDMDWNIQFIRSAEFHFMVSRAVMVLTHQDFAVLHNLPPEDYDPRNKVVADKRGLAYKLLETESKTFWTYERIRPFM</sequence>
<feature type="region of interest" description="Disordered" evidence="1">
    <location>
        <begin position="350"/>
        <end position="372"/>
    </location>
</feature>
<feature type="region of interest" description="Disordered" evidence="1">
    <location>
        <begin position="1"/>
        <end position="88"/>
    </location>
</feature>
<organism evidence="2 3">
    <name type="scientific">Caenorhabditis bovis</name>
    <dbReference type="NCBI Taxonomy" id="2654633"/>
    <lineage>
        <taxon>Eukaryota</taxon>
        <taxon>Metazoa</taxon>
        <taxon>Ecdysozoa</taxon>
        <taxon>Nematoda</taxon>
        <taxon>Chromadorea</taxon>
        <taxon>Rhabditida</taxon>
        <taxon>Rhabditina</taxon>
        <taxon>Rhabditomorpha</taxon>
        <taxon>Rhabditoidea</taxon>
        <taxon>Rhabditidae</taxon>
        <taxon>Peloderinae</taxon>
        <taxon>Caenorhabditis</taxon>
    </lineage>
</organism>
<dbReference type="Proteomes" id="UP000494206">
    <property type="component" value="Unassembled WGS sequence"/>
</dbReference>
<accession>A0A8S1ECE6</accession>
<feature type="compositionally biased region" description="Low complexity" evidence="1">
    <location>
        <begin position="354"/>
        <end position="368"/>
    </location>
</feature>
<evidence type="ECO:0000256" key="1">
    <source>
        <dbReference type="SAM" id="MobiDB-lite"/>
    </source>
</evidence>
<reference evidence="2 3" key="1">
    <citation type="submission" date="2020-04" db="EMBL/GenBank/DDBJ databases">
        <authorList>
            <person name="Laetsch R D."/>
            <person name="Stevens L."/>
            <person name="Kumar S."/>
            <person name="Blaxter L. M."/>
        </authorList>
    </citation>
    <scope>NUCLEOTIDE SEQUENCE [LARGE SCALE GENOMIC DNA]</scope>
</reference>
<dbReference type="EMBL" id="CADEPM010000001">
    <property type="protein sequence ID" value="CAB3397798.1"/>
    <property type="molecule type" value="Genomic_DNA"/>
</dbReference>
<feature type="compositionally biased region" description="Basic and acidic residues" evidence="1">
    <location>
        <begin position="1"/>
        <end position="18"/>
    </location>
</feature>
<comment type="caution">
    <text evidence="2">The sequence shown here is derived from an EMBL/GenBank/DDBJ whole genome shotgun (WGS) entry which is preliminary data.</text>
</comment>
<name>A0A8S1ECE6_9PELO</name>
<evidence type="ECO:0000313" key="3">
    <source>
        <dbReference type="Proteomes" id="UP000494206"/>
    </source>
</evidence>
<dbReference type="OrthoDB" id="5877922at2759"/>
<dbReference type="AlphaFoldDB" id="A0A8S1ECE6"/>
<protein>
    <submittedName>
        <fullName evidence="2">Uncharacterized protein</fullName>
    </submittedName>
</protein>
<proteinExistence type="predicted"/>
<gene>
    <name evidence="2" type="ORF">CBOVIS_LOCUS1158</name>
</gene>